<evidence type="ECO:0000256" key="5">
    <source>
        <dbReference type="ARBA" id="ARBA00022705"/>
    </source>
</evidence>
<evidence type="ECO:0000256" key="1">
    <source>
        <dbReference type="ARBA" id="ARBA00022478"/>
    </source>
</evidence>
<keyword evidence="5 12" id="KW-0235">DNA replication</keyword>
<evidence type="ECO:0000256" key="10">
    <source>
        <dbReference type="ARBA" id="ARBA00023125"/>
    </source>
</evidence>
<dbReference type="InterPro" id="IPR036977">
    <property type="entry name" value="DNA_primase_Znf_CHC2"/>
</dbReference>
<keyword evidence="7 12" id="KW-0863">Zinc-finger</keyword>
<dbReference type="PANTHER" id="PTHR30313">
    <property type="entry name" value="DNA PRIMASE"/>
    <property type="match status" value="1"/>
</dbReference>
<proteinExistence type="inferred from homology"/>
<dbReference type="PIRSF" id="PIRSF002811">
    <property type="entry name" value="DnaG"/>
    <property type="match status" value="1"/>
</dbReference>
<gene>
    <name evidence="12" type="primary">dnaG</name>
    <name evidence="17" type="ORF">F7O44_06945</name>
</gene>
<dbReference type="FunFam" id="3.90.580.10:FF:000001">
    <property type="entry name" value="DNA primase"/>
    <property type="match status" value="1"/>
</dbReference>
<dbReference type="GO" id="GO:0003899">
    <property type="term" value="F:DNA-directed RNA polymerase activity"/>
    <property type="evidence" value="ECO:0007669"/>
    <property type="project" value="UniProtKB-UniRule"/>
</dbReference>
<keyword evidence="18" id="KW-1185">Reference proteome</keyword>
<evidence type="ECO:0000256" key="2">
    <source>
        <dbReference type="ARBA" id="ARBA00022515"/>
    </source>
</evidence>
<dbReference type="InterPro" id="IPR019475">
    <property type="entry name" value="DNA_primase_DnaB-bd"/>
</dbReference>
<dbReference type="InterPro" id="IPR002694">
    <property type="entry name" value="Znf_CHC2"/>
</dbReference>
<dbReference type="InterPro" id="IPR034151">
    <property type="entry name" value="TOPRIM_DnaG_bac"/>
</dbReference>
<dbReference type="GO" id="GO:0000428">
    <property type="term" value="C:DNA-directed RNA polymerase complex"/>
    <property type="evidence" value="ECO:0007669"/>
    <property type="project" value="UniProtKB-KW"/>
</dbReference>
<dbReference type="SUPFAM" id="SSF56731">
    <property type="entry name" value="DNA primase core"/>
    <property type="match status" value="1"/>
</dbReference>
<dbReference type="EC" id="2.7.7.101" evidence="12"/>
<dbReference type="NCBIfam" id="TIGR01391">
    <property type="entry name" value="dnaG"/>
    <property type="match status" value="1"/>
</dbReference>
<keyword evidence="3 12" id="KW-0808">Transferase</keyword>
<keyword evidence="10 12" id="KW-0238">DNA-binding</keyword>
<dbReference type="GO" id="GO:1990077">
    <property type="term" value="C:primosome complex"/>
    <property type="evidence" value="ECO:0007669"/>
    <property type="project" value="UniProtKB-KW"/>
</dbReference>
<comment type="domain">
    <text evidence="12">Contains an N-terminal zinc-binding domain, a central core domain that contains the primase activity, and a C-terminal DnaB-binding domain.</text>
</comment>
<evidence type="ECO:0000256" key="15">
    <source>
        <dbReference type="SAM" id="MobiDB-lite"/>
    </source>
</evidence>
<dbReference type="SUPFAM" id="SSF57783">
    <property type="entry name" value="Zinc beta-ribbon"/>
    <property type="match status" value="1"/>
</dbReference>
<dbReference type="Pfam" id="PF01807">
    <property type="entry name" value="Zn_ribbon_DnaG"/>
    <property type="match status" value="1"/>
</dbReference>
<evidence type="ECO:0000256" key="14">
    <source>
        <dbReference type="PIRSR" id="PIRSR002811-1"/>
    </source>
</evidence>
<evidence type="ECO:0000256" key="3">
    <source>
        <dbReference type="ARBA" id="ARBA00022679"/>
    </source>
</evidence>
<feature type="region of interest" description="Disordered" evidence="15">
    <location>
        <begin position="446"/>
        <end position="477"/>
    </location>
</feature>
<dbReference type="Pfam" id="PF13662">
    <property type="entry name" value="Toprim_4"/>
    <property type="match status" value="1"/>
</dbReference>
<evidence type="ECO:0000313" key="18">
    <source>
        <dbReference type="Proteomes" id="UP000460435"/>
    </source>
</evidence>
<accession>A0A7K3M0I6</accession>
<dbReference type="InterPro" id="IPR006295">
    <property type="entry name" value="DNA_primase_DnaG"/>
</dbReference>
<dbReference type="Pfam" id="PF08278">
    <property type="entry name" value="DnaG_DnaB_bind"/>
    <property type="match status" value="1"/>
</dbReference>
<dbReference type="InterPro" id="IPR037068">
    <property type="entry name" value="DNA_primase_core_N_sf"/>
</dbReference>
<dbReference type="EMBL" id="WLZY01000002">
    <property type="protein sequence ID" value="NDL56806.1"/>
    <property type="molecule type" value="Genomic_DNA"/>
</dbReference>
<dbReference type="HAMAP" id="MF_00974">
    <property type="entry name" value="DNA_primase_DnaG"/>
    <property type="match status" value="1"/>
</dbReference>
<dbReference type="GO" id="GO:0005737">
    <property type="term" value="C:cytoplasm"/>
    <property type="evidence" value="ECO:0007669"/>
    <property type="project" value="TreeGrafter"/>
</dbReference>
<keyword evidence="9" id="KW-0460">Magnesium</keyword>
<dbReference type="InterPro" id="IPR013264">
    <property type="entry name" value="DNAG_N"/>
</dbReference>
<dbReference type="Proteomes" id="UP000460435">
    <property type="component" value="Unassembled WGS sequence"/>
</dbReference>
<dbReference type="CDD" id="cd03364">
    <property type="entry name" value="TOPRIM_DnaG_primases"/>
    <property type="match status" value="1"/>
</dbReference>
<evidence type="ECO:0000256" key="6">
    <source>
        <dbReference type="ARBA" id="ARBA00022723"/>
    </source>
</evidence>
<evidence type="ECO:0000313" key="17">
    <source>
        <dbReference type="EMBL" id="NDL56806.1"/>
    </source>
</evidence>
<evidence type="ECO:0000256" key="12">
    <source>
        <dbReference type="HAMAP-Rule" id="MF_00974"/>
    </source>
</evidence>
<dbReference type="InterPro" id="IPR013173">
    <property type="entry name" value="DNA_primase_DnaG_DnaB-bd_dom"/>
</dbReference>
<name>A0A7K3M0I6_9ACTN</name>
<dbReference type="Pfam" id="PF10410">
    <property type="entry name" value="DnaB_bind"/>
    <property type="match status" value="1"/>
</dbReference>
<dbReference type="PROSITE" id="PS50880">
    <property type="entry name" value="TOPRIM"/>
    <property type="match status" value="1"/>
</dbReference>
<dbReference type="Gene3D" id="3.40.1360.10">
    <property type="match status" value="1"/>
</dbReference>
<dbReference type="InterPro" id="IPR030846">
    <property type="entry name" value="DnaG_bac"/>
</dbReference>
<dbReference type="InterPro" id="IPR006171">
    <property type="entry name" value="TOPRIM_dom"/>
</dbReference>
<evidence type="ECO:0000256" key="8">
    <source>
        <dbReference type="ARBA" id="ARBA00022833"/>
    </source>
</evidence>
<dbReference type="FunFam" id="3.90.980.10:FF:000001">
    <property type="entry name" value="DNA primase"/>
    <property type="match status" value="1"/>
</dbReference>
<comment type="function">
    <text evidence="12 13">RNA polymerase that catalyzes the synthesis of short RNA molecules used as primers for DNA polymerase during DNA replication.</text>
</comment>
<evidence type="ECO:0000256" key="11">
    <source>
        <dbReference type="ARBA" id="ARBA00023163"/>
    </source>
</evidence>
<keyword evidence="8 12" id="KW-0862">Zinc</keyword>
<dbReference type="Gene3D" id="3.90.980.10">
    <property type="entry name" value="DNA primase, catalytic core, N-terminal domain"/>
    <property type="match status" value="1"/>
</dbReference>
<keyword evidence="1 12" id="KW-0240">DNA-directed RNA polymerase</keyword>
<reference evidence="17 18" key="1">
    <citation type="submission" date="2019-11" db="EMBL/GenBank/DDBJ databases">
        <authorList>
            <person name="Li X.-J."/>
            <person name="Feng X.-M."/>
        </authorList>
    </citation>
    <scope>NUCLEOTIDE SEQUENCE [LARGE SCALE GENOMIC DNA]</scope>
    <source>
        <strain evidence="17 18">XMNu-373</strain>
    </source>
</reference>
<comment type="similarity">
    <text evidence="12 13">Belongs to the DnaG primase family.</text>
</comment>
<dbReference type="GO" id="GO:0003677">
    <property type="term" value="F:DNA binding"/>
    <property type="evidence" value="ECO:0007669"/>
    <property type="project" value="UniProtKB-KW"/>
</dbReference>
<dbReference type="InterPro" id="IPR050219">
    <property type="entry name" value="DnaG_primase"/>
</dbReference>
<evidence type="ECO:0000259" key="16">
    <source>
        <dbReference type="PROSITE" id="PS50880"/>
    </source>
</evidence>
<feature type="zinc finger region" description="CHC2-type" evidence="12 14">
    <location>
        <begin position="41"/>
        <end position="65"/>
    </location>
</feature>
<comment type="subunit">
    <text evidence="12">Monomer. Interacts with DnaB.</text>
</comment>
<keyword evidence="11 12" id="KW-0804">Transcription</keyword>
<dbReference type="GO" id="GO:0008270">
    <property type="term" value="F:zinc ion binding"/>
    <property type="evidence" value="ECO:0007669"/>
    <property type="project" value="UniProtKB-UniRule"/>
</dbReference>
<evidence type="ECO:0000256" key="13">
    <source>
        <dbReference type="PIRNR" id="PIRNR002811"/>
    </source>
</evidence>
<organism evidence="17 18">
    <name type="scientific">Phytoactinopolyspora mesophila</name>
    <dbReference type="NCBI Taxonomy" id="2650750"/>
    <lineage>
        <taxon>Bacteria</taxon>
        <taxon>Bacillati</taxon>
        <taxon>Actinomycetota</taxon>
        <taxon>Actinomycetes</taxon>
        <taxon>Jiangellales</taxon>
        <taxon>Jiangellaceae</taxon>
        <taxon>Phytoactinopolyspora</taxon>
    </lineage>
</organism>
<dbReference type="Gene3D" id="3.90.580.10">
    <property type="entry name" value="Zinc finger, CHC2-type domain"/>
    <property type="match status" value="1"/>
</dbReference>
<keyword evidence="4 12" id="KW-0548">Nucleotidyltransferase</keyword>
<sequence length="634" mass="70311">MAGRIRDEDIAAVRERARIDEIVSQYVTLRPSGGGSLKGLCPFHDEKTPSFNVRPQVNLFHCFGCGEGGDVISFLQKHEHLSFTEAVERLADKVGVQLRYEETGSGRAGPRQNREERTRLIEAHRLATEFYAEQLTTSPEAATGRQFLDERGFDREAAEKFGVGYAPKGGEVLRKHLLQKGFTDHELVTAGLVAQGRSTPYDRFRGRLLWPIHDLLGDVVGFGARRLFDDDRIEAKYLNTPETTIYKKSHLLYGVHFAKRDIARSSQAVVVEGYTDVMACHLAGVPTAVATCGTAFGEDHVRILRRLLRDQDEYRGRVIFTFDGDEAGKKAAIRAFEGDQRFVGQTYVAIEPNGLDPCDLRQQSGDASVRELIARHRPLFEFAIRTMVDEFDLDHAEGRTQALEKAVPQVARIRDRALRDEYARRLAGWVGAPDELSVVRRVRAAAGAPDKPARRPSVAQEPRQAQQMIGVPDHGSADPQSIALEREVLRVAVQRPALAGPAFDAIEPEAFLSPVFRSIRQTLAAAGGCATQGGGAAWMEALLSNAPDDVTRHVLSELAVEAIPTDEAGVPRYVESVVLRLTEIWVSRRLVSLKARLQRTDPSSEVQLYNKLFGELMTLEAHRRDLRDRGVGGA</sequence>
<comment type="catalytic activity">
    <reaction evidence="12">
        <text>ssDNA + n NTP = ssDNA/pppN(pN)n-1 hybrid + (n-1) diphosphate.</text>
        <dbReference type="EC" id="2.7.7.101"/>
    </reaction>
</comment>
<protein>
    <recommendedName>
        <fullName evidence="12 13">DNA primase</fullName>
        <ecNumber evidence="12">2.7.7.101</ecNumber>
    </recommendedName>
</protein>
<dbReference type="RefSeq" id="WP_162449513.1">
    <property type="nucleotide sequence ID" value="NZ_WLZY01000002.1"/>
</dbReference>
<comment type="cofactor">
    <cofactor evidence="12 13 14">
        <name>Zn(2+)</name>
        <dbReference type="ChEBI" id="CHEBI:29105"/>
    </cofactor>
    <text evidence="12 13 14">Binds 1 zinc ion per monomer.</text>
</comment>
<dbReference type="SMART" id="SM00766">
    <property type="entry name" value="DnaG_DnaB_bind"/>
    <property type="match status" value="1"/>
</dbReference>
<evidence type="ECO:0000256" key="9">
    <source>
        <dbReference type="ARBA" id="ARBA00022842"/>
    </source>
</evidence>
<dbReference type="AlphaFoldDB" id="A0A7K3M0I6"/>
<dbReference type="SMART" id="SM00493">
    <property type="entry name" value="TOPRIM"/>
    <property type="match status" value="1"/>
</dbReference>
<dbReference type="GO" id="GO:0006269">
    <property type="term" value="P:DNA replication, synthesis of primer"/>
    <property type="evidence" value="ECO:0007669"/>
    <property type="project" value="UniProtKB-UniRule"/>
</dbReference>
<keyword evidence="2 12" id="KW-0639">Primosome</keyword>
<dbReference type="Pfam" id="PF08275">
    <property type="entry name" value="DNAG_N"/>
    <property type="match status" value="1"/>
</dbReference>
<dbReference type="PANTHER" id="PTHR30313:SF2">
    <property type="entry name" value="DNA PRIMASE"/>
    <property type="match status" value="1"/>
</dbReference>
<evidence type="ECO:0000256" key="7">
    <source>
        <dbReference type="ARBA" id="ARBA00022771"/>
    </source>
</evidence>
<keyword evidence="6 12" id="KW-0479">Metal-binding</keyword>
<evidence type="ECO:0000256" key="4">
    <source>
        <dbReference type="ARBA" id="ARBA00022695"/>
    </source>
</evidence>
<feature type="domain" description="Toprim" evidence="16">
    <location>
        <begin position="266"/>
        <end position="352"/>
    </location>
</feature>
<comment type="caution">
    <text evidence="17">The sequence shown here is derived from an EMBL/GenBank/DDBJ whole genome shotgun (WGS) entry which is preliminary data.</text>
</comment>
<dbReference type="SMART" id="SM00400">
    <property type="entry name" value="ZnF_CHCC"/>
    <property type="match status" value="1"/>
</dbReference>